<dbReference type="AlphaFoldDB" id="A0A173LHL7"/>
<feature type="signal peptide" evidence="2">
    <location>
        <begin position="1"/>
        <end position="30"/>
    </location>
</feature>
<dbReference type="InterPro" id="IPR036938">
    <property type="entry name" value="PAP2/HPO_sf"/>
</dbReference>
<evidence type="ECO:0000313" key="4">
    <source>
        <dbReference type="EMBL" id="ANI90951.1"/>
    </source>
</evidence>
<dbReference type="KEGG" id="dtm:BJL86_0140"/>
<dbReference type="Proteomes" id="UP000186104">
    <property type="component" value="Chromosome"/>
</dbReference>
<keyword evidence="2" id="KW-0732">Signal</keyword>
<dbReference type="OrthoDB" id="9805301at2"/>
<dbReference type="PROSITE" id="PS51318">
    <property type="entry name" value="TAT"/>
    <property type="match status" value="1"/>
</dbReference>
<dbReference type="STRING" id="499555.BJL86_0140"/>
<evidence type="ECO:0000256" key="2">
    <source>
        <dbReference type="SAM" id="SignalP"/>
    </source>
</evidence>
<sequence length="493" mass="51203">MSSLRPFGRRAVVAGVAIMTLASGAGVASAADAPPGPNRTEMLGQFFDWWTPAEYDSTDESTVRATGFKGDVTDAGAAVLGHNDEFVQAINHAGAADPAQSVRALEDADMIWTETLRDALGPKLGEYFIGGVEDGSLPKTVAAIESAEKNSSTGSAKTDFNYPRPFMLTSDKDKGGFGDRSRNGENDFKNLSPQLDIQRIPDQGARPDNGKPHSAEYDVFSGVGPKGVTGLNQAFPSGHTTYAYGIGLQLATLLPELGPEIVTRSSEAGNNRIVLGVHYPLDVMGGRISSHINTATALAGDGYVENTIEPAREELVGYLAGRCAGDGLGDTLDACIDATGANDAGGYTNPFTDPVSTAPVTDRASAIQAYTSRMSYGFSPVTAEGEAPRVPENAEALLVTAFPELTDQQRKAVLAATEIDSGDPLDASSEGWQRINLAAALSSKVTVDAVGNVTKVEPGNAAPEVVEETGVNLGGSLATFTTATGSALQLAGI</sequence>
<gene>
    <name evidence="4" type="ORF">BJL86_0140</name>
</gene>
<dbReference type="EMBL" id="CP015961">
    <property type="protein sequence ID" value="ANI90951.1"/>
    <property type="molecule type" value="Genomic_DNA"/>
</dbReference>
<dbReference type="Pfam" id="PF01569">
    <property type="entry name" value="PAP2"/>
    <property type="match status" value="1"/>
</dbReference>
<proteinExistence type="predicted"/>
<protein>
    <submittedName>
        <fullName evidence="4">Acid phosphatase</fullName>
    </submittedName>
</protein>
<feature type="domain" description="Phosphatidic acid phosphatase type 2/haloperoxidase" evidence="3">
    <location>
        <begin position="154"/>
        <end position="288"/>
    </location>
</feature>
<evidence type="ECO:0000256" key="1">
    <source>
        <dbReference type="SAM" id="MobiDB-lite"/>
    </source>
</evidence>
<keyword evidence="5" id="KW-1185">Reference proteome</keyword>
<reference evidence="4 5" key="1">
    <citation type="submission" date="2016-06" db="EMBL/GenBank/DDBJ databases">
        <title>Complete genome sequence of a saline-alkali tolerant type strain Dietzia timorensis ID05-A0528T.</title>
        <authorList>
            <person name="Wu X."/>
        </authorList>
    </citation>
    <scope>NUCLEOTIDE SEQUENCE [LARGE SCALE GENOMIC DNA]</scope>
    <source>
        <strain evidence="4 5">ID05-A0528</strain>
    </source>
</reference>
<dbReference type="InterPro" id="IPR000326">
    <property type="entry name" value="PAP2/HPO"/>
</dbReference>
<name>A0A173LHL7_9ACTN</name>
<feature type="chain" id="PRO_5008008668" evidence="2">
    <location>
        <begin position="31"/>
        <end position="493"/>
    </location>
</feature>
<feature type="compositionally biased region" description="Basic and acidic residues" evidence="1">
    <location>
        <begin position="171"/>
        <end position="188"/>
    </location>
</feature>
<dbReference type="SUPFAM" id="SSF48317">
    <property type="entry name" value="Acid phosphatase/Vanadium-dependent haloperoxidase"/>
    <property type="match status" value="1"/>
</dbReference>
<feature type="region of interest" description="Disordered" evidence="1">
    <location>
        <begin position="171"/>
        <end position="190"/>
    </location>
</feature>
<dbReference type="RefSeq" id="WP_067478148.1">
    <property type="nucleotide sequence ID" value="NZ_CP015961.1"/>
</dbReference>
<accession>A0A173LHL7</accession>
<dbReference type="InterPro" id="IPR006311">
    <property type="entry name" value="TAT_signal"/>
</dbReference>
<organism evidence="4 5">
    <name type="scientific">Dietzia timorensis</name>
    <dbReference type="NCBI Taxonomy" id="499555"/>
    <lineage>
        <taxon>Bacteria</taxon>
        <taxon>Bacillati</taxon>
        <taxon>Actinomycetota</taxon>
        <taxon>Actinomycetes</taxon>
        <taxon>Mycobacteriales</taxon>
        <taxon>Dietziaceae</taxon>
        <taxon>Dietzia</taxon>
    </lineage>
</organism>
<evidence type="ECO:0000313" key="5">
    <source>
        <dbReference type="Proteomes" id="UP000186104"/>
    </source>
</evidence>
<dbReference type="Gene3D" id="1.20.144.10">
    <property type="entry name" value="Phosphatidic acid phosphatase type 2/haloperoxidase"/>
    <property type="match status" value="1"/>
</dbReference>
<evidence type="ECO:0000259" key="3">
    <source>
        <dbReference type="Pfam" id="PF01569"/>
    </source>
</evidence>